<dbReference type="Proteomes" id="UP000184048">
    <property type="component" value="Unassembled WGS sequence"/>
</dbReference>
<dbReference type="STRING" id="1121884.SAMN02745131_01933"/>
<reference evidence="1 2" key="1">
    <citation type="submission" date="2016-11" db="EMBL/GenBank/DDBJ databases">
        <authorList>
            <person name="Jaros S."/>
            <person name="Januszkiewicz K."/>
            <person name="Wedrychowicz H."/>
        </authorList>
    </citation>
    <scope>NUCLEOTIDE SEQUENCE [LARGE SCALE GENOMIC DNA]</scope>
    <source>
        <strain evidence="1 2">DSM 18119</strain>
    </source>
</reference>
<evidence type="ECO:0000313" key="1">
    <source>
        <dbReference type="EMBL" id="SHF17081.1"/>
    </source>
</evidence>
<dbReference type="AlphaFoldDB" id="A0A1M4ZGE2"/>
<dbReference type="EMBL" id="FQUU01000007">
    <property type="protein sequence ID" value="SHF17081.1"/>
    <property type="molecule type" value="Genomic_DNA"/>
</dbReference>
<accession>A0A1M4ZGE2</accession>
<protein>
    <submittedName>
        <fullName evidence="1">Uncharacterized protein</fullName>
    </submittedName>
</protein>
<organism evidence="1 2">
    <name type="scientific">Flavisolibacter ginsengisoli DSM 18119</name>
    <dbReference type="NCBI Taxonomy" id="1121884"/>
    <lineage>
        <taxon>Bacteria</taxon>
        <taxon>Pseudomonadati</taxon>
        <taxon>Bacteroidota</taxon>
        <taxon>Chitinophagia</taxon>
        <taxon>Chitinophagales</taxon>
        <taxon>Chitinophagaceae</taxon>
        <taxon>Flavisolibacter</taxon>
    </lineage>
</organism>
<sequence length="88" mass="9917">MHTGQHYFSKEKLKELLRKFEAEETRTRLGAKELKGFVFTAGRTEDGKPCSYAFPVYSLADPITQGDNIIYQNTDPTTTGCPYPPPCL</sequence>
<keyword evidence="2" id="KW-1185">Reference proteome</keyword>
<gene>
    <name evidence="1" type="ORF">SAMN02745131_01933</name>
</gene>
<name>A0A1M4ZGE2_9BACT</name>
<dbReference type="RefSeq" id="WP_072835137.1">
    <property type="nucleotide sequence ID" value="NZ_FQUU01000007.1"/>
</dbReference>
<proteinExistence type="predicted"/>
<evidence type="ECO:0000313" key="2">
    <source>
        <dbReference type="Proteomes" id="UP000184048"/>
    </source>
</evidence>